<dbReference type="Pfam" id="PF03798">
    <property type="entry name" value="TRAM_LAG1_CLN8"/>
    <property type="match status" value="1"/>
</dbReference>
<name>A0A6A2Z8D5_HIBSY</name>
<evidence type="ECO:0000313" key="8">
    <source>
        <dbReference type="EMBL" id="KAE8687392.1"/>
    </source>
</evidence>
<gene>
    <name evidence="8" type="ORF">F3Y22_tig00111022pilonHSYRG00657</name>
</gene>
<feature type="domain" description="TLC" evidence="7">
    <location>
        <begin position="37"/>
        <end position="238"/>
    </location>
</feature>
<feature type="transmembrane region" description="Helical" evidence="6">
    <location>
        <begin position="42"/>
        <end position="62"/>
    </location>
</feature>
<dbReference type="InterPro" id="IPR006634">
    <property type="entry name" value="TLC-dom"/>
</dbReference>
<dbReference type="GO" id="GO:0016020">
    <property type="term" value="C:membrane"/>
    <property type="evidence" value="ECO:0007669"/>
    <property type="project" value="UniProtKB-SubCell"/>
</dbReference>
<dbReference type="SMART" id="SM00724">
    <property type="entry name" value="TLC"/>
    <property type="match status" value="1"/>
</dbReference>
<sequence>MEILSPFQTLSLPSFFLMFIFIYLFAYFRVFHHWDPKHRAEASSCFISLTHGTPAVFMAIHALTNTQYPTLAAPNSLSHNTVLEFSISYFLVDLLHYLILFPNDTLFILHHLATLYVFITCRFIVHRGSFALLVLLILAEVTSLCQNVWTICGFQRADVPVAGKVFDVLSLPFYAFYTVVRGIIGPFFVYKMGVFYIKDENPIPVWAWISWMIVIVTAILVSIVWVFDHWIDWFRRRNYQAMKKVA</sequence>
<organism evidence="8 9">
    <name type="scientific">Hibiscus syriacus</name>
    <name type="common">Rose of Sharon</name>
    <dbReference type="NCBI Taxonomy" id="106335"/>
    <lineage>
        <taxon>Eukaryota</taxon>
        <taxon>Viridiplantae</taxon>
        <taxon>Streptophyta</taxon>
        <taxon>Embryophyta</taxon>
        <taxon>Tracheophyta</taxon>
        <taxon>Spermatophyta</taxon>
        <taxon>Magnoliopsida</taxon>
        <taxon>eudicotyledons</taxon>
        <taxon>Gunneridae</taxon>
        <taxon>Pentapetalae</taxon>
        <taxon>rosids</taxon>
        <taxon>malvids</taxon>
        <taxon>Malvales</taxon>
        <taxon>Malvaceae</taxon>
        <taxon>Malvoideae</taxon>
        <taxon>Hibiscus</taxon>
    </lineage>
</organism>
<feature type="transmembrane region" description="Helical" evidence="6">
    <location>
        <begin position="205"/>
        <end position="227"/>
    </location>
</feature>
<keyword evidence="9" id="KW-1185">Reference proteome</keyword>
<comment type="caution">
    <text evidence="8">The sequence shown here is derived from an EMBL/GenBank/DDBJ whole genome shotgun (WGS) entry which is preliminary data.</text>
</comment>
<keyword evidence="4 5" id="KW-0472">Membrane</keyword>
<dbReference type="EMBL" id="VEPZ02001205">
    <property type="protein sequence ID" value="KAE8687392.1"/>
    <property type="molecule type" value="Genomic_DNA"/>
</dbReference>
<evidence type="ECO:0000256" key="2">
    <source>
        <dbReference type="ARBA" id="ARBA00022692"/>
    </source>
</evidence>
<keyword evidence="2 5" id="KW-0812">Transmembrane</keyword>
<evidence type="ECO:0000256" key="4">
    <source>
        <dbReference type="ARBA" id="ARBA00023136"/>
    </source>
</evidence>
<evidence type="ECO:0000256" key="5">
    <source>
        <dbReference type="PROSITE-ProRule" id="PRU00205"/>
    </source>
</evidence>
<feature type="transmembrane region" description="Helical" evidence="6">
    <location>
        <begin position="107"/>
        <end position="125"/>
    </location>
</feature>
<evidence type="ECO:0000256" key="6">
    <source>
        <dbReference type="SAM" id="Phobius"/>
    </source>
</evidence>
<proteinExistence type="predicted"/>
<comment type="subcellular location">
    <subcellularLocation>
        <location evidence="1">Membrane</location>
        <topology evidence="1">Multi-pass membrane protein</topology>
    </subcellularLocation>
</comment>
<feature type="transmembrane region" description="Helical" evidence="6">
    <location>
        <begin position="173"/>
        <end position="193"/>
    </location>
</feature>
<protein>
    <submittedName>
        <fullName evidence="8">Reductase</fullName>
    </submittedName>
</protein>
<evidence type="ECO:0000256" key="1">
    <source>
        <dbReference type="ARBA" id="ARBA00004141"/>
    </source>
</evidence>
<evidence type="ECO:0000313" key="9">
    <source>
        <dbReference type="Proteomes" id="UP000436088"/>
    </source>
</evidence>
<dbReference type="InterPro" id="IPR040327">
    <property type="entry name" value="At5g14285-like"/>
</dbReference>
<accession>A0A6A2Z8D5</accession>
<dbReference type="PANTHER" id="PTHR31766:SF8">
    <property type="entry name" value="TLC DOMAIN-CONTAINING PROTEIN"/>
    <property type="match status" value="1"/>
</dbReference>
<feature type="transmembrane region" description="Helical" evidence="6">
    <location>
        <begin position="12"/>
        <end position="30"/>
    </location>
</feature>
<dbReference type="OrthoDB" id="204175at2759"/>
<reference evidence="8" key="1">
    <citation type="submission" date="2019-09" db="EMBL/GenBank/DDBJ databases">
        <title>Draft genome information of white flower Hibiscus syriacus.</title>
        <authorList>
            <person name="Kim Y.-M."/>
        </authorList>
    </citation>
    <scope>NUCLEOTIDE SEQUENCE [LARGE SCALE GENOMIC DNA]</scope>
    <source>
        <strain evidence="8">YM2019G1</strain>
    </source>
</reference>
<evidence type="ECO:0000259" key="7">
    <source>
        <dbReference type="PROSITE" id="PS50922"/>
    </source>
</evidence>
<feature type="transmembrane region" description="Helical" evidence="6">
    <location>
        <begin position="82"/>
        <end position="100"/>
    </location>
</feature>
<dbReference type="PROSITE" id="PS50922">
    <property type="entry name" value="TLC"/>
    <property type="match status" value="1"/>
</dbReference>
<dbReference type="AlphaFoldDB" id="A0A6A2Z8D5"/>
<dbReference type="PANTHER" id="PTHR31766">
    <property type="entry name" value="GLABROUS1 ENHANCER-BINDING PROTEIN-LIKE 2"/>
    <property type="match status" value="1"/>
</dbReference>
<dbReference type="Proteomes" id="UP000436088">
    <property type="component" value="Unassembled WGS sequence"/>
</dbReference>
<keyword evidence="3 6" id="KW-1133">Transmembrane helix</keyword>
<evidence type="ECO:0000256" key="3">
    <source>
        <dbReference type="ARBA" id="ARBA00022989"/>
    </source>
</evidence>
<feature type="transmembrane region" description="Helical" evidence="6">
    <location>
        <begin position="131"/>
        <end position="152"/>
    </location>
</feature>